<evidence type="ECO:0000313" key="1">
    <source>
        <dbReference type="EMBL" id="TYP84886.1"/>
    </source>
</evidence>
<keyword evidence="2" id="KW-1185">Reference proteome</keyword>
<protein>
    <submittedName>
        <fullName evidence="1">Uncharacterized protein</fullName>
    </submittedName>
</protein>
<name>A0A5S5CQ42_9ACTN</name>
<dbReference type="AlphaFoldDB" id="A0A5S5CQ42"/>
<accession>A0A5S5CQ42</accession>
<comment type="caution">
    <text evidence="1">The sequence shown here is derived from an EMBL/GenBank/DDBJ whole genome shotgun (WGS) entry which is preliminary data.</text>
</comment>
<feature type="non-terminal residue" evidence="1">
    <location>
        <position position="69"/>
    </location>
</feature>
<gene>
    <name evidence="1" type="ORF">BD833_1121</name>
</gene>
<evidence type="ECO:0000313" key="2">
    <source>
        <dbReference type="Proteomes" id="UP000322499"/>
    </source>
</evidence>
<organism evidence="1 2">
    <name type="scientific">Blastococcus xanthinilyticus</name>
    <dbReference type="NCBI Taxonomy" id="1564164"/>
    <lineage>
        <taxon>Bacteria</taxon>
        <taxon>Bacillati</taxon>
        <taxon>Actinomycetota</taxon>
        <taxon>Actinomycetes</taxon>
        <taxon>Geodermatophilales</taxon>
        <taxon>Geodermatophilaceae</taxon>
        <taxon>Blastococcus</taxon>
    </lineage>
</organism>
<sequence length="69" mass="7644">MSRLSAALDELADEDLSGRFGPQLLEELRVLLVAQNRLVARVVRECEVTGAAEHDGQKTMASWLRGHAR</sequence>
<reference evidence="1 2" key="1">
    <citation type="submission" date="2019-07" db="EMBL/GenBank/DDBJ databases">
        <title>Genomic Encyclopedia of Archaeal and Bacterial Type Strains, Phase II (KMG-II): from individual species to whole genera.</title>
        <authorList>
            <person name="Goeker M."/>
        </authorList>
    </citation>
    <scope>NUCLEOTIDE SEQUENCE [LARGE SCALE GENOMIC DNA]</scope>
    <source>
        <strain evidence="1 2">DSM 46842</strain>
    </source>
</reference>
<dbReference type="EMBL" id="VNHW01000012">
    <property type="protein sequence ID" value="TYP84886.1"/>
    <property type="molecule type" value="Genomic_DNA"/>
</dbReference>
<proteinExistence type="predicted"/>
<dbReference type="Proteomes" id="UP000322499">
    <property type="component" value="Unassembled WGS sequence"/>
</dbReference>